<dbReference type="Pfam" id="PF00849">
    <property type="entry name" value="PseudoU_synth_2"/>
    <property type="match status" value="1"/>
</dbReference>
<accession>A0A2T2XFG9</accession>
<dbReference type="GO" id="GO:0120159">
    <property type="term" value="F:rRNA pseudouridine synthase activity"/>
    <property type="evidence" value="ECO:0007669"/>
    <property type="project" value="UniProtKB-ARBA"/>
</dbReference>
<keyword evidence="5" id="KW-0694">RNA-binding</keyword>
<dbReference type="InterPro" id="IPR002942">
    <property type="entry name" value="S4_RNA-bd"/>
</dbReference>
<feature type="domain" description="RNA-binding S4" evidence="7">
    <location>
        <begin position="15"/>
        <end position="76"/>
    </location>
</feature>
<dbReference type="SUPFAM" id="SSF55120">
    <property type="entry name" value="Pseudouridine synthase"/>
    <property type="match status" value="1"/>
</dbReference>
<dbReference type="PANTHER" id="PTHR21600:SF87">
    <property type="entry name" value="RNA PSEUDOURIDYLATE SYNTHASE DOMAIN-CONTAINING PROTEIN 1"/>
    <property type="match status" value="1"/>
</dbReference>
<gene>
    <name evidence="8" type="ORF">C7B46_10470</name>
</gene>
<dbReference type="CDD" id="cd00165">
    <property type="entry name" value="S4"/>
    <property type="match status" value="1"/>
</dbReference>
<evidence type="ECO:0000256" key="6">
    <source>
        <dbReference type="RuleBase" id="RU362028"/>
    </source>
</evidence>
<dbReference type="InterPro" id="IPR006225">
    <property type="entry name" value="PsdUridine_synth_RluC/D"/>
</dbReference>
<dbReference type="InterPro" id="IPR006224">
    <property type="entry name" value="PsdUridine_synth_RluA-like_CS"/>
</dbReference>
<dbReference type="Gene3D" id="3.10.290.10">
    <property type="entry name" value="RNA-binding S4 domain"/>
    <property type="match status" value="1"/>
</dbReference>
<evidence type="ECO:0000313" key="9">
    <source>
        <dbReference type="Proteomes" id="UP000242972"/>
    </source>
</evidence>
<dbReference type="InterPro" id="IPR006145">
    <property type="entry name" value="PsdUridine_synth_RsuA/RluA"/>
</dbReference>
<feature type="active site" evidence="4">
    <location>
        <position position="139"/>
    </location>
</feature>
<dbReference type="EC" id="5.4.99.-" evidence="6"/>
<dbReference type="AlphaFoldDB" id="A0A2T2XFG9"/>
<organism evidence="8 9">
    <name type="scientific">Sulfobacillus benefaciens</name>
    <dbReference type="NCBI Taxonomy" id="453960"/>
    <lineage>
        <taxon>Bacteria</taxon>
        <taxon>Bacillati</taxon>
        <taxon>Bacillota</taxon>
        <taxon>Clostridia</taxon>
        <taxon>Eubacteriales</taxon>
        <taxon>Clostridiales Family XVII. Incertae Sedis</taxon>
        <taxon>Sulfobacillus</taxon>
    </lineage>
</organism>
<comment type="function">
    <text evidence="6">Responsible for synthesis of pseudouridine from uracil.</text>
</comment>
<dbReference type="Proteomes" id="UP000242972">
    <property type="component" value="Unassembled WGS sequence"/>
</dbReference>
<dbReference type="PROSITE" id="PS50889">
    <property type="entry name" value="S4"/>
    <property type="match status" value="1"/>
</dbReference>
<reference evidence="8 9" key="1">
    <citation type="journal article" date="2014" name="BMC Genomics">
        <title>Comparison of environmental and isolate Sulfobacillus genomes reveals diverse carbon, sulfur, nitrogen, and hydrogen metabolisms.</title>
        <authorList>
            <person name="Justice N.B."/>
            <person name="Norman A."/>
            <person name="Brown C.T."/>
            <person name="Singh A."/>
            <person name="Thomas B.C."/>
            <person name="Banfield J.F."/>
        </authorList>
    </citation>
    <scope>NUCLEOTIDE SEQUENCE [LARGE SCALE GENOMIC DNA]</scope>
    <source>
        <strain evidence="8">AMDSBA4</strain>
    </source>
</reference>
<protein>
    <recommendedName>
        <fullName evidence="6">Pseudouridine synthase</fullName>
        <ecNumber evidence="6">5.4.99.-</ecNumber>
    </recommendedName>
</protein>
<dbReference type="PANTHER" id="PTHR21600">
    <property type="entry name" value="MITOCHONDRIAL RNA PSEUDOURIDINE SYNTHASE"/>
    <property type="match status" value="1"/>
</dbReference>
<dbReference type="GO" id="GO:0000455">
    <property type="term" value="P:enzyme-directed rRNA pseudouridine synthesis"/>
    <property type="evidence" value="ECO:0007669"/>
    <property type="project" value="TreeGrafter"/>
</dbReference>
<evidence type="ECO:0000256" key="1">
    <source>
        <dbReference type="ARBA" id="ARBA00000073"/>
    </source>
</evidence>
<evidence type="ECO:0000259" key="7">
    <source>
        <dbReference type="SMART" id="SM00363"/>
    </source>
</evidence>
<proteinExistence type="inferred from homology"/>
<dbReference type="Gene3D" id="3.30.2350.10">
    <property type="entry name" value="Pseudouridine synthase"/>
    <property type="match status" value="1"/>
</dbReference>
<evidence type="ECO:0000313" key="8">
    <source>
        <dbReference type="EMBL" id="PSR33253.1"/>
    </source>
</evidence>
<evidence type="ECO:0000256" key="2">
    <source>
        <dbReference type="ARBA" id="ARBA00010876"/>
    </source>
</evidence>
<name>A0A2T2XFG9_9FIRM</name>
<dbReference type="NCBIfam" id="TIGR00005">
    <property type="entry name" value="rluA_subfam"/>
    <property type="match status" value="1"/>
</dbReference>
<evidence type="ECO:0000256" key="3">
    <source>
        <dbReference type="ARBA" id="ARBA00023235"/>
    </source>
</evidence>
<dbReference type="SUPFAM" id="SSF55174">
    <property type="entry name" value="Alpha-L RNA-binding motif"/>
    <property type="match status" value="1"/>
</dbReference>
<dbReference type="SMART" id="SM00363">
    <property type="entry name" value="S4"/>
    <property type="match status" value="1"/>
</dbReference>
<comment type="catalytic activity">
    <reaction evidence="1 6">
        <text>a uridine in RNA = a pseudouridine in RNA</text>
        <dbReference type="Rhea" id="RHEA:48348"/>
        <dbReference type="Rhea" id="RHEA-COMP:12068"/>
        <dbReference type="Rhea" id="RHEA-COMP:12069"/>
        <dbReference type="ChEBI" id="CHEBI:65314"/>
        <dbReference type="ChEBI" id="CHEBI:65315"/>
    </reaction>
</comment>
<dbReference type="PROSITE" id="PS01129">
    <property type="entry name" value="PSI_RLU"/>
    <property type="match status" value="1"/>
</dbReference>
<dbReference type="InterPro" id="IPR050188">
    <property type="entry name" value="RluA_PseudoU_synthase"/>
</dbReference>
<keyword evidence="3 6" id="KW-0413">Isomerase</keyword>
<dbReference type="EMBL" id="PXYW01000023">
    <property type="protein sequence ID" value="PSR33253.1"/>
    <property type="molecule type" value="Genomic_DNA"/>
</dbReference>
<sequence length="339" mass="37782">MPKMVLTVPPEADGRRVDRFLADMLPERSRTVWQREVKAHQVKVQHRTAKSGDLVHVGDLVEVQWEDPPVARLDLDAVTEIDSSLIVYQDDAIVVVNKPRELVVHPSRGHWEDSVVHRLRPLLGDDGIYFRPGVVHRLDQNTTGLLVLARNELTRSKLSQAIAERKVHRRYLAVVHGQITPLTGKIDAPIGRDAKNRLKMATVLMGKPAMTRYRTIALTAGYSLVQLSLDTGRTHQIRVHLSAIGHAVVGDELYGGGHPQGLLGGQALHAGQLAFSHPENGNPLCFTAPLPCDWKGMGVLPWRAIQQSVFEDEEDLLYPCQNWATDDLLHTWASHFMGS</sequence>
<comment type="similarity">
    <text evidence="2 6">Belongs to the pseudouridine synthase RluA family.</text>
</comment>
<evidence type="ECO:0000256" key="4">
    <source>
        <dbReference type="PIRSR" id="PIRSR606225-1"/>
    </source>
</evidence>
<dbReference type="GO" id="GO:0003723">
    <property type="term" value="F:RNA binding"/>
    <property type="evidence" value="ECO:0007669"/>
    <property type="project" value="UniProtKB-KW"/>
</dbReference>
<dbReference type="InterPro" id="IPR036986">
    <property type="entry name" value="S4_RNA-bd_sf"/>
</dbReference>
<comment type="caution">
    <text evidence="8">The sequence shown here is derived from an EMBL/GenBank/DDBJ whole genome shotgun (WGS) entry which is preliminary data.</text>
</comment>
<dbReference type="CDD" id="cd02869">
    <property type="entry name" value="PseudoU_synth_RluA_like"/>
    <property type="match status" value="1"/>
</dbReference>
<dbReference type="InterPro" id="IPR020103">
    <property type="entry name" value="PsdUridine_synth_cat_dom_sf"/>
</dbReference>
<evidence type="ECO:0000256" key="5">
    <source>
        <dbReference type="PROSITE-ProRule" id="PRU00182"/>
    </source>
</evidence>